<dbReference type="Gene3D" id="1.25.40.20">
    <property type="entry name" value="Ankyrin repeat-containing domain"/>
    <property type="match status" value="2"/>
</dbReference>
<dbReference type="Proteomes" id="UP001054902">
    <property type="component" value="Unassembled WGS sequence"/>
</dbReference>
<name>A0AAD3H2B4_9STRA</name>
<sequence length="2484" mass="288850">MGKKSRKKVGKKEHQERMKARAEKREEQLIQAEEEYEADQDNLPMYGGKPREFIDGDYVRYYEGKNGSVRRGVISDYFKDGKKIEDYFTFKAYDSDVSECVSVNDIYTDIGGMVLRFQVGMKVRCRSEETHNQWIPCIIKELWPKPDEGVSNRSVEENAYPMYLCQSYFVEDYQMMIYNDTDDYIREIPGPTRLQIGDQVVFNSALAESIKNSHRHFNGGWMNGKIVKINPRDELWMKNKRSSTYVGRYKCSFRHREKVHNCYILEDNDEYISQSDPRTRLFDAIEQGCSYDHICYLVDEFGIDVSIFQDLFISKTLEHASYDALWWAQEHLSIPDLSKIQEWFEDEDDVDADFMRQKLGESPNVLRFMQKAVEVELDNRCNERWDSEEKKGLEDVIALFGRYTRGDKMPPFLQGIIMSGNILALDFALSSIGLGSVYSFSCKSIGEDSKNMTNFIKDYVDGKDGMKMKFIAEKFSTFMFQCSSDFRPNSLKKKKEKKDYHSSLRMLVKLHLRFEWDFLVRNMAFVDRHQYKYGNRVKREILCLARDGEYEVFRAIIEEDENFLHYELESLDVCRGQDNGEFVQEELRDKNVTVETGFYKRRQRERMGLVDLLVIGRFKDDYFKRGDFCHYDRVLARFLHTSDNIADEWVACMKAEVTRLSQKENYSSHSSPAKTFSMRIKQFEDDETLEGRVQILEYLTTEKQFKPPSPIVTIFSRQCGILRWLKVRGYLTDKQFCLQDLKEYLSYFGQREWLVDLRLDEATTLQQYYFCLCIATVHYDDFQSLVWLIREFGVKKLQLDKERPLNILHLAAYFGRKEIIYYLRTLDTWQLWLNQPVKRGKFKGMYAAHVAVSEGHLDLVKLMINDGCPQVDVNKKSMHDYASQSNYDFVVEWGMQEEIEREEHKLLDADASRFLQMLQSSDVDTVSLKAFFMQSKCLDPMSWLACDHLDKFREYVAYFYEAATFEFSIWFCTRILLEVRNTINIPKITGRLGIDDNDDQMNNWINSDWVNEERISCDNHIECADGLHDPLQILSCVQSSELKSKVGHSLMQIERLSCIDIQIRAEFKRLITTCNSANKLSAFTETMFQIFDRLQRDDHTSSPFSYGPITVDKRINLDYDFLLEKTFYKDGKKYESLLNEAFLGSSFELGEWMPMYQILIFFSDISTLRYCLLHNDGLNSAIELRMIYLATVINRRDIFDMFLESDSDLKFTLPLRDRLWVVTLCAAERGDYQDMKLYLRDNYHLPDPLLTHFDEILEHPERFRGIDFDALQNLDSLDILLSESDAKSHIASLSLFLVNGFLNRSSSESNSKSVTTAFLHVARSYKYESRHLLLAAYCCLDRAKYYHKLQRLLRGFTNLIKSLPNDNFGKVEIRIIKKVCISLLSCLSLDDDQRIAIRQCLELAITFGVDVVHGKEFEKDSHRFNRIVTSVLKEFKDRQRIMSKRFDGIKTGSALSKVKDDLQAGRIDLNAVDEGGMFLVHIASAYDRVDILDFLYEELDPRCLKKLDKQGRTALEIAESAKAVNAITWIKKHLAAEVISGFVKSRYHVWKAQKFLKTCLHGFKTLQALFRGRKVRREIKTRLIMNIESSHRFQMIWAQCIQLFLTLRYKEKQTWNSIRVNLVDFAQAFDFDDNDQDDLADTMERLDIATAVALDTEEVLDLKSITCNEGEETTSYTGDEQIVIPSESDNTKSCINIQYTSHVAKWLKQGDRKYRDFFVRRITQLSKGERSRILAKRLTGSKMTIFETYLEQKSGFRILWTEEGDNILVWYVAKHDQVSRLMSRIDASQSRSERQLVSAKTLLEENTACEEESASNMERIVLDPLSNVPLKVYEIPVHEIATIAEEDWAPNLRLTDEERAVVETKGTVLLLGRSGTGKTVCICNRIDYDRRQNSLDSSFTQLFISRSQKLCKYVSETIGTSDNTTFSTFDDLLSTLSNQLPKVTNIRDTYHNFNYMSFDRFKAEVHSGGKGSIDPLLVWTCIKSYIKGSIEAVIKNVTQKALGKDEFLSLGSKRCRLTQEQRLEVYSIYERYEQYMSESHLWDDCDRIVSLLERLEVCKNTNRDQYESLRYSKIYIDEVQDYTQAEILLFFYLSGPGDLFLAGDSAQSVVEGVEFRFEDIRSVEYYVAPEKHNLMLQKPMVVNVNFRSHTGVLNIAASILSYMFEAFPNSAKQLKEDRGIFQGPRPSVLYRLDYKRLSSLFEKSLNGAIVLVNDSHVSRYRRLLNDYPLVYGIRAAKGLEFKSVIILDFFGDLRSDLQKPWRELLLGRAQEDFRECFPEVEGQLKLLYTGVTRCIDRLFFIETSGSIAGDACVRWLTTTSIQRQKKHTLSLATLDNKIGEIEGVAMTKDDWISSGIENAEAAEDCQKANLASAESLLEKAVYCFQQAGEEYLARKARAHRDSIQFKSRLPSQNLVTQNAMTESNEMEESLFAMEDEAAAIVEHLMRENLFMEAEDVCCCIMPYLPEYAQKKLEVEIINKLRSFG</sequence>
<evidence type="ECO:0000259" key="8">
    <source>
        <dbReference type="PROSITE" id="PS51198"/>
    </source>
</evidence>
<proteinExistence type="predicted"/>
<evidence type="ECO:0000256" key="7">
    <source>
        <dbReference type="SAM" id="MobiDB-lite"/>
    </source>
</evidence>
<dbReference type="PROSITE" id="PS50096">
    <property type="entry name" value="IQ"/>
    <property type="match status" value="1"/>
</dbReference>
<dbReference type="SUPFAM" id="SSF48403">
    <property type="entry name" value="Ankyrin repeat"/>
    <property type="match status" value="1"/>
</dbReference>
<keyword evidence="2 6" id="KW-0378">Hydrolase</keyword>
<evidence type="ECO:0000256" key="3">
    <source>
        <dbReference type="ARBA" id="ARBA00022806"/>
    </source>
</evidence>
<dbReference type="GO" id="GO:0016787">
    <property type="term" value="F:hydrolase activity"/>
    <property type="evidence" value="ECO:0007669"/>
    <property type="project" value="UniProtKB-UniRule"/>
</dbReference>
<evidence type="ECO:0000256" key="1">
    <source>
        <dbReference type="ARBA" id="ARBA00022741"/>
    </source>
</evidence>
<dbReference type="EMBL" id="BLLK01000025">
    <property type="protein sequence ID" value="GFH48002.1"/>
    <property type="molecule type" value="Genomic_DNA"/>
</dbReference>
<evidence type="ECO:0000256" key="6">
    <source>
        <dbReference type="PROSITE-ProRule" id="PRU00560"/>
    </source>
</evidence>
<evidence type="ECO:0000256" key="5">
    <source>
        <dbReference type="PROSITE-ProRule" id="PRU00023"/>
    </source>
</evidence>
<feature type="domain" description="UvrD-like helicase ATP-binding" evidence="8">
    <location>
        <begin position="1851"/>
        <end position="2149"/>
    </location>
</feature>
<feature type="compositionally biased region" description="Basic and acidic residues" evidence="7">
    <location>
        <begin position="12"/>
        <end position="27"/>
    </location>
</feature>
<dbReference type="Gene3D" id="1.10.10.160">
    <property type="match status" value="1"/>
</dbReference>
<feature type="binding site" evidence="6">
    <location>
        <begin position="1872"/>
        <end position="1879"/>
    </location>
    <ligand>
        <name>ATP</name>
        <dbReference type="ChEBI" id="CHEBI:30616"/>
    </ligand>
</feature>
<dbReference type="PANTHER" id="PTHR21529:SF4">
    <property type="entry name" value="TPR AND ANKYRIN REPEAT-CONTAINING PROTEIN 1"/>
    <property type="match status" value="1"/>
</dbReference>
<evidence type="ECO:0000313" key="10">
    <source>
        <dbReference type="Proteomes" id="UP001054902"/>
    </source>
</evidence>
<gene>
    <name evidence="9" type="ORF">CTEN210_04478</name>
</gene>
<comment type="caution">
    <text evidence="9">The sequence shown here is derived from an EMBL/GenBank/DDBJ whole genome shotgun (WGS) entry which is preliminary data.</text>
</comment>
<organism evidence="9 10">
    <name type="scientific">Chaetoceros tenuissimus</name>
    <dbReference type="NCBI Taxonomy" id="426638"/>
    <lineage>
        <taxon>Eukaryota</taxon>
        <taxon>Sar</taxon>
        <taxon>Stramenopiles</taxon>
        <taxon>Ochrophyta</taxon>
        <taxon>Bacillariophyta</taxon>
        <taxon>Coscinodiscophyceae</taxon>
        <taxon>Chaetocerotophycidae</taxon>
        <taxon>Chaetocerotales</taxon>
        <taxon>Chaetocerotaceae</taxon>
        <taxon>Chaetoceros</taxon>
    </lineage>
</organism>
<dbReference type="InterPro" id="IPR027417">
    <property type="entry name" value="P-loop_NTPase"/>
</dbReference>
<evidence type="ECO:0000313" key="9">
    <source>
        <dbReference type="EMBL" id="GFH48002.1"/>
    </source>
</evidence>
<dbReference type="InterPro" id="IPR039904">
    <property type="entry name" value="TRANK1"/>
</dbReference>
<feature type="repeat" description="ANK" evidence="5">
    <location>
        <begin position="843"/>
        <end position="867"/>
    </location>
</feature>
<evidence type="ECO:0000256" key="2">
    <source>
        <dbReference type="ARBA" id="ARBA00022801"/>
    </source>
</evidence>
<dbReference type="Pfam" id="PF00023">
    <property type="entry name" value="Ank"/>
    <property type="match status" value="1"/>
</dbReference>
<feature type="compositionally biased region" description="Basic residues" evidence="7">
    <location>
        <begin position="1"/>
        <end position="11"/>
    </location>
</feature>
<dbReference type="PROSITE" id="PS51198">
    <property type="entry name" value="UVRD_HELICASE_ATP_BIND"/>
    <property type="match status" value="1"/>
</dbReference>
<dbReference type="GO" id="GO:0005524">
    <property type="term" value="F:ATP binding"/>
    <property type="evidence" value="ECO:0007669"/>
    <property type="project" value="UniProtKB-UniRule"/>
</dbReference>
<dbReference type="InterPro" id="IPR014016">
    <property type="entry name" value="UvrD-like_ATP-bd"/>
</dbReference>
<keyword evidence="4 6" id="KW-0067">ATP-binding</keyword>
<dbReference type="PROSITE" id="PS50297">
    <property type="entry name" value="ANK_REP_REGION"/>
    <property type="match status" value="1"/>
</dbReference>
<accession>A0AAD3H2B4</accession>
<keyword evidence="5" id="KW-0040">ANK repeat</keyword>
<evidence type="ECO:0000256" key="4">
    <source>
        <dbReference type="ARBA" id="ARBA00022840"/>
    </source>
</evidence>
<dbReference type="PANTHER" id="PTHR21529">
    <property type="entry name" value="MAMMARY TURMOR VIRUS RECEPTOR HOMOLOG 1, 2 MTVR1, 2"/>
    <property type="match status" value="1"/>
</dbReference>
<dbReference type="SMART" id="SM00248">
    <property type="entry name" value="ANK"/>
    <property type="match status" value="2"/>
</dbReference>
<dbReference type="GO" id="GO:0004386">
    <property type="term" value="F:helicase activity"/>
    <property type="evidence" value="ECO:0007669"/>
    <property type="project" value="UniProtKB-UniRule"/>
</dbReference>
<dbReference type="Pfam" id="PF00580">
    <property type="entry name" value="UvrD-helicase"/>
    <property type="match status" value="1"/>
</dbReference>
<feature type="region of interest" description="Disordered" evidence="7">
    <location>
        <begin position="1"/>
        <end position="27"/>
    </location>
</feature>
<dbReference type="Gene3D" id="3.40.50.300">
    <property type="entry name" value="P-loop containing nucleotide triphosphate hydrolases"/>
    <property type="match status" value="1"/>
</dbReference>
<keyword evidence="3 6" id="KW-0347">Helicase</keyword>
<keyword evidence="1 6" id="KW-0547">Nucleotide-binding</keyword>
<dbReference type="PROSITE" id="PS50088">
    <property type="entry name" value="ANK_REPEAT"/>
    <property type="match status" value="1"/>
</dbReference>
<keyword evidence="10" id="KW-1185">Reference proteome</keyword>
<protein>
    <submittedName>
        <fullName evidence="9">P-loop containing nucleoside triphosphate hydrolase protein</fullName>
    </submittedName>
</protein>
<dbReference type="InterPro" id="IPR036770">
    <property type="entry name" value="Ankyrin_rpt-contain_sf"/>
</dbReference>
<reference evidence="9 10" key="1">
    <citation type="journal article" date="2021" name="Sci. Rep.">
        <title>The genome of the diatom Chaetoceros tenuissimus carries an ancient integrated fragment of an extant virus.</title>
        <authorList>
            <person name="Hongo Y."/>
            <person name="Kimura K."/>
            <person name="Takaki Y."/>
            <person name="Yoshida Y."/>
            <person name="Baba S."/>
            <person name="Kobayashi G."/>
            <person name="Nagasaki K."/>
            <person name="Hano T."/>
            <person name="Tomaru Y."/>
        </authorList>
    </citation>
    <scope>NUCLEOTIDE SEQUENCE [LARGE SCALE GENOMIC DNA]</scope>
    <source>
        <strain evidence="9 10">NIES-3715</strain>
    </source>
</reference>
<dbReference type="SUPFAM" id="SSF52540">
    <property type="entry name" value="P-loop containing nucleoside triphosphate hydrolases"/>
    <property type="match status" value="1"/>
</dbReference>
<dbReference type="InterPro" id="IPR002110">
    <property type="entry name" value="Ankyrin_rpt"/>
</dbReference>
<dbReference type="InterPro" id="IPR013986">
    <property type="entry name" value="DExx_box_DNA_helicase_dom_sf"/>
</dbReference>